<dbReference type="Proteomes" id="UP000886101">
    <property type="component" value="Unassembled WGS sequence"/>
</dbReference>
<dbReference type="PROSITE" id="PS51831">
    <property type="entry name" value="HD"/>
    <property type="match status" value="1"/>
</dbReference>
<evidence type="ECO:0000256" key="1">
    <source>
        <dbReference type="SAM" id="MobiDB-lite"/>
    </source>
</evidence>
<protein>
    <submittedName>
        <fullName evidence="4">HD-GYP domain-containing protein</fullName>
    </submittedName>
</protein>
<dbReference type="SUPFAM" id="SSF109604">
    <property type="entry name" value="HD-domain/PDEase-like"/>
    <property type="match status" value="1"/>
</dbReference>
<dbReference type="InterPro" id="IPR003607">
    <property type="entry name" value="HD/PDEase_dom"/>
</dbReference>
<dbReference type="Gene3D" id="1.10.3210.10">
    <property type="entry name" value="Hypothetical protein af1432"/>
    <property type="match status" value="1"/>
</dbReference>
<evidence type="ECO:0000259" key="3">
    <source>
        <dbReference type="PROSITE" id="PS51832"/>
    </source>
</evidence>
<dbReference type="InterPro" id="IPR006675">
    <property type="entry name" value="HDIG_dom"/>
</dbReference>
<name>A0A7V5P0E7_9BACT</name>
<accession>A0A7V5P0E7</accession>
<dbReference type="CDD" id="cd00077">
    <property type="entry name" value="HDc"/>
    <property type="match status" value="1"/>
</dbReference>
<sequence length="299" mass="33377">LPEAWEGFSSPPPPLGLEEDNPVSKSLRESLPYLIPAQGKEKALLVSPFTIKGENLGVLTLCRGASFNKDDLFFVNLILDRAGPLAENFILYESIVLNLHDALRALVKALEAKDPYTKEHSERVTTYALYLAEEMGLSQEALETLRFAGHLHDVGKVGIADAILLKPGRLTREEYEIIKQHPVIGAEIVGHIGLLQEEARIIRYHHERYDGRGYPEGLKGKDIPLLARVLAVADAYDAMTTKRPYRPSLTPETALKEILRCSGTQFDPEIVEVFREVWRKKLAGTEPMEAEDGRQESVA</sequence>
<dbReference type="Pfam" id="PF13487">
    <property type="entry name" value="HD_5"/>
    <property type="match status" value="1"/>
</dbReference>
<dbReference type="NCBIfam" id="TIGR00277">
    <property type="entry name" value="HDIG"/>
    <property type="match status" value="1"/>
</dbReference>
<evidence type="ECO:0000313" key="4">
    <source>
        <dbReference type="EMBL" id="HHI97324.1"/>
    </source>
</evidence>
<dbReference type="SMART" id="SM00471">
    <property type="entry name" value="HDc"/>
    <property type="match status" value="1"/>
</dbReference>
<dbReference type="EMBL" id="DROK01000160">
    <property type="protein sequence ID" value="HHI97324.1"/>
    <property type="molecule type" value="Genomic_DNA"/>
</dbReference>
<feature type="domain" description="HD" evidence="2">
    <location>
        <begin position="117"/>
        <end position="239"/>
    </location>
</feature>
<dbReference type="PANTHER" id="PTHR43155">
    <property type="entry name" value="CYCLIC DI-GMP PHOSPHODIESTERASE PA4108-RELATED"/>
    <property type="match status" value="1"/>
</dbReference>
<feature type="domain" description="HD-GYP" evidence="3">
    <location>
        <begin position="95"/>
        <end position="290"/>
    </location>
</feature>
<organism evidence="4">
    <name type="scientific">Thermodesulfatator atlanticus</name>
    <dbReference type="NCBI Taxonomy" id="501497"/>
    <lineage>
        <taxon>Bacteria</taxon>
        <taxon>Pseudomonadati</taxon>
        <taxon>Thermodesulfobacteriota</taxon>
        <taxon>Thermodesulfobacteria</taxon>
        <taxon>Thermodesulfobacteriales</taxon>
        <taxon>Thermodesulfatatoraceae</taxon>
        <taxon>Thermodesulfatator</taxon>
    </lineage>
</organism>
<dbReference type="AlphaFoldDB" id="A0A7V5P0E7"/>
<feature type="region of interest" description="Disordered" evidence="1">
    <location>
        <begin position="1"/>
        <end position="22"/>
    </location>
</feature>
<dbReference type="PANTHER" id="PTHR43155:SF2">
    <property type="entry name" value="CYCLIC DI-GMP PHOSPHODIESTERASE PA4108"/>
    <property type="match status" value="1"/>
</dbReference>
<feature type="non-terminal residue" evidence="4">
    <location>
        <position position="1"/>
    </location>
</feature>
<evidence type="ECO:0000259" key="2">
    <source>
        <dbReference type="PROSITE" id="PS51831"/>
    </source>
</evidence>
<comment type="caution">
    <text evidence="4">The sequence shown here is derived from an EMBL/GenBank/DDBJ whole genome shotgun (WGS) entry which is preliminary data.</text>
</comment>
<gene>
    <name evidence="4" type="ORF">ENJ96_05670</name>
</gene>
<reference evidence="4" key="1">
    <citation type="journal article" date="2020" name="mSystems">
        <title>Genome- and Community-Level Interaction Insights into Carbon Utilization and Element Cycling Functions of Hydrothermarchaeota in Hydrothermal Sediment.</title>
        <authorList>
            <person name="Zhou Z."/>
            <person name="Liu Y."/>
            <person name="Xu W."/>
            <person name="Pan J."/>
            <person name="Luo Z.H."/>
            <person name="Li M."/>
        </authorList>
    </citation>
    <scope>NUCLEOTIDE SEQUENCE [LARGE SCALE GENOMIC DNA]</scope>
    <source>
        <strain evidence="4">HyVt-533</strain>
    </source>
</reference>
<dbReference type="PROSITE" id="PS51832">
    <property type="entry name" value="HD_GYP"/>
    <property type="match status" value="1"/>
</dbReference>
<dbReference type="SUPFAM" id="SSF55781">
    <property type="entry name" value="GAF domain-like"/>
    <property type="match status" value="1"/>
</dbReference>
<dbReference type="InterPro" id="IPR006674">
    <property type="entry name" value="HD_domain"/>
</dbReference>
<dbReference type="InterPro" id="IPR037522">
    <property type="entry name" value="HD_GYP_dom"/>
</dbReference>
<proteinExistence type="predicted"/>